<feature type="transmembrane region" description="Helical" evidence="12">
    <location>
        <begin position="31"/>
        <end position="50"/>
    </location>
</feature>
<keyword evidence="3 12" id="KW-0050">Antiport</keyword>
<evidence type="ECO:0000256" key="10">
    <source>
        <dbReference type="ARBA" id="ARBA00023065"/>
    </source>
</evidence>
<feature type="transmembrane region" description="Helical" evidence="12">
    <location>
        <begin position="87"/>
        <end position="111"/>
    </location>
</feature>
<evidence type="ECO:0000256" key="6">
    <source>
        <dbReference type="ARBA" id="ARBA00022538"/>
    </source>
</evidence>
<dbReference type="Gene3D" id="3.40.50.720">
    <property type="entry name" value="NAD(P)-binding Rossmann-like Domain"/>
    <property type="match status" value="1"/>
</dbReference>
<accession>A0A1A9AUA2</accession>
<dbReference type="InterPro" id="IPR006153">
    <property type="entry name" value="Cation/H_exchanger_TM"/>
</dbReference>
<keyword evidence="11 12" id="KW-0472">Membrane</keyword>
<proteinExistence type="inferred from homology"/>
<evidence type="ECO:0000259" key="13">
    <source>
        <dbReference type="PROSITE" id="PS51201"/>
    </source>
</evidence>
<dbReference type="AlphaFoldDB" id="A0A1A9AUA2"/>
<dbReference type="InterPro" id="IPR020884">
    <property type="entry name" value="K_H_efflux_KefB"/>
</dbReference>
<dbReference type="GO" id="GO:0005886">
    <property type="term" value="C:plasma membrane"/>
    <property type="evidence" value="ECO:0007669"/>
    <property type="project" value="UniProtKB-SubCell"/>
</dbReference>
<comment type="similarity">
    <text evidence="12">Belongs to the monovalent cation:proton antiporter 2 (CPA2) transporter (TC 2.A.37) family. KefB subfamily.</text>
</comment>
<evidence type="ECO:0000256" key="2">
    <source>
        <dbReference type="ARBA" id="ARBA00022448"/>
    </source>
</evidence>
<comment type="subcellular location">
    <subcellularLocation>
        <location evidence="1 12">Cell inner membrane</location>
        <topology evidence="1 12">Multi-pass membrane protein</topology>
    </subcellularLocation>
</comment>
<dbReference type="EMBL" id="JAFNAA010000003">
    <property type="protein sequence ID" value="MBO1107233.1"/>
    <property type="molecule type" value="Genomic_DNA"/>
</dbReference>
<evidence type="ECO:0000313" key="15">
    <source>
        <dbReference type="Proteomes" id="UP000664658"/>
    </source>
</evidence>
<dbReference type="HAMAP" id="MF_01412">
    <property type="entry name" value="K_H_efflux_KefB"/>
    <property type="match status" value="1"/>
</dbReference>
<feature type="transmembrane region" description="Helical" evidence="12">
    <location>
        <begin position="267"/>
        <end position="286"/>
    </location>
</feature>
<keyword evidence="5 12" id="KW-0997">Cell inner membrane</keyword>
<dbReference type="RefSeq" id="WP_010862747.1">
    <property type="nucleotide sequence ID" value="NZ_CP027852.1"/>
</dbReference>
<dbReference type="GO" id="GO:1902600">
    <property type="term" value="P:proton transmembrane transport"/>
    <property type="evidence" value="ECO:0007669"/>
    <property type="project" value="InterPro"/>
</dbReference>
<name>A0A1A9AUA2_PLESH</name>
<feature type="transmembrane region" description="Helical" evidence="12">
    <location>
        <begin position="6"/>
        <end position="24"/>
    </location>
</feature>
<dbReference type="FunFam" id="3.40.50.720:FF:000036">
    <property type="entry name" value="Glutathione-regulated potassium-efflux system protein KefB"/>
    <property type="match status" value="1"/>
</dbReference>
<evidence type="ECO:0000313" key="14">
    <source>
        <dbReference type="EMBL" id="MBO1107233.1"/>
    </source>
</evidence>
<dbReference type="KEGG" id="pshi:SAMEA2665130_0261"/>
<keyword evidence="8 12" id="KW-0630">Potassium</keyword>
<keyword evidence="2 12" id="KW-0813">Transport</keyword>
<dbReference type="Pfam" id="PF02254">
    <property type="entry name" value="TrkA_N"/>
    <property type="match status" value="1"/>
</dbReference>
<comment type="function">
    <text evidence="12">Pore-forming subunit of a potassium efflux system that confers protection against electrophiles. Catalyzes K(+)/H(+) antiport.</text>
</comment>
<keyword evidence="6 12" id="KW-0633">Potassium transport</keyword>
<gene>
    <name evidence="12 14" type="primary">kefB</name>
    <name evidence="14" type="ORF">J2R62_03200</name>
</gene>
<evidence type="ECO:0000256" key="5">
    <source>
        <dbReference type="ARBA" id="ARBA00022519"/>
    </source>
</evidence>
<sequence length="603" mass="65911">MSETGSMHDVILFLSAAVIAVPLARKAGIGAVLGYLLAGMAIGPWGLRLINDVEAVLHFSELGVVLLLFIIGLELNPGKLWQMRRPIFGLGALQVLLTAGLLMGLLLLLGFSWQSALISGLGLAMSSTAMGLQLMREYGMTRNDGGQSGFAILLFQDMAVVPVLALIPMLAVGASDTTDWSMIAIRVGGVAALLLGGRYLLRPLFRMIANTGVREVFTAAALLVVLGTAFLMQAIGLSMALGTFLAGVLLAESEFRHELEIAIEPFKGLLLGLFFISVGMAVNLGILLTDPLWVALMVLVLVSVKAAVLFLVSILFRLRRTSRLQLSVVLSQGGEFAFVLFSAAAASRVIDSQQLALLLVSVSLSMMTTPLLMKLLDRWLAKALNTQTVSEEQPHVEDDEPQVIIVGFGRFGQIVGRLLSANKVRITVLERDPNQVSFLRRYGYKVYYGDATQLELLRAAGAAQADSIVIAADDHEANMQIVHLCQEHFPQLQILARARGRVEAHALLSAGVTLFSRETFSSALELGKKALVTTGMHPHRAYRAQQYFKRLDMQMLRDLMPQHQAGVTEISRVKEARRELDDIFEREMQNESLRHQGWDVEDE</sequence>
<dbReference type="InterPro" id="IPR004771">
    <property type="entry name" value="K/H_exchanger"/>
</dbReference>
<keyword evidence="7 12" id="KW-0812">Transmembrane</keyword>
<evidence type="ECO:0000256" key="3">
    <source>
        <dbReference type="ARBA" id="ARBA00022449"/>
    </source>
</evidence>
<dbReference type="PROSITE" id="PS51201">
    <property type="entry name" value="RCK_N"/>
    <property type="match status" value="1"/>
</dbReference>
<comment type="caution">
    <text evidence="14">The sequence shown here is derived from an EMBL/GenBank/DDBJ whole genome shotgun (WGS) entry which is preliminary data.</text>
</comment>
<reference evidence="14" key="1">
    <citation type="submission" date="2021-03" db="EMBL/GenBank/DDBJ databases">
        <title>Plesiomonas shigelloides zfcc0051, isolated from zebrafish feces.</title>
        <authorList>
            <person name="Vanderhoek Z."/>
            <person name="Gaulke C."/>
        </authorList>
    </citation>
    <scope>NUCLEOTIDE SEQUENCE</scope>
    <source>
        <strain evidence="14">Zfcc0051</strain>
    </source>
</reference>
<feature type="transmembrane region" description="Helical" evidence="12">
    <location>
        <begin position="292"/>
        <end position="316"/>
    </location>
</feature>
<feature type="domain" description="RCK N-terminal" evidence="13">
    <location>
        <begin position="400"/>
        <end position="519"/>
    </location>
</feature>
<feature type="transmembrane region" description="Helical" evidence="12">
    <location>
        <begin position="183"/>
        <end position="201"/>
    </location>
</feature>
<evidence type="ECO:0000256" key="4">
    <source>
        <dbReference type="ARBA" id="ARBA00022475"/>
    </source>
</evidence>
<dbReference type="Gene3D" id="1.20.1530.20">
    <property type="match status" value="1"/>
</dbReference>
<evidence type="ECO:0000256" key="1">
    <source>
        <dbReference type="ARBA" id="ARBA00004429"/>
    </source>
</evidence>
<dbReference type="PANTHER" id="PTHR46157">
    <property type="entry name" value="K(+) EFFLUX ANTIPORTER 3, CHLOROPLASTIC"/>
    <property type="match status" value="1"/>
</dbReference>
<dbReference type="InterPro" id="IPR003148">
    <property type="entry name" value="RCK_N"/>
</dbReference>
<evidence type="ECO:0000256" key="11">
    <source>
        <dbReference type="ARBA" id="ARBA00023136"/>
    </source>
</evidence>
<dbReference type="InterPro" id="IPR036291">
    <property type="entry name" value="NAD(P)-bd_dom_sf"/>
</dbReference>
<evidence type="ECO:0000256" key="12">
    <source>
        <dbReference type="HAMAP-Rule" id="MF_01412"/>
    </source>
</evidence>
<dbReference type="NCBIfam" id="TIGR00932">
    <property type="entry name" value="2a37"/>
    <property type="match status" value="1"/>
</dbReference>
<evidence type="ECO:0000256" key="7">
    <source>
        <dbReference type="ARBA" id="ARBA00022692"/>
    </source>
</evidence>
<feature type="transmembrane region" description="Helical" evidence="12">
    <location>
        <begin position="213"/>
        <end position="231"/>
    </location>
</feature>
<organism evidence="14 15">
    <name type="scientific">Plesiomonas shigelloides</name>
    <name type="common">Aeromonas shigelloides</name>
    <dbReference type="NCBI Taxonomy" id="703"/>
    <lineage>
        <taxon>Bacteria</taxon>
        <taxon>Pseudomonadati</taxon>
        <taxon>Pseudomonadota</taxon>
        <taxon>Gammaproteobacteria</taxon>
        <taxon>Enterobacterales</taxon>
        <taxon>Enterobacteriaceae</taxon>
        <taxon>Plesiomonas</taxon>
    </lineage>
</organism>
<comment type="subunit">
    <text evidence="12">Interacts with the regulatory subunit KefG.</text>
</comment>
<dbReference type="SUPFAM" id="SSF51735">
    <property type="entry name" value="NAD(P)-binding Rossmann-fold domains"/>
    <property type="match status" value="1"/>
</dbReference>
<keyword evidence="4 12" id="KW-1003">Cell membrane</keyword>
<protein>
    <recommendedName>
        <fullName evidence="12">Glutathione-regulated potassium-efflux system protein KefB</fullName>
    </recommendedName>
    <alternativeName>
        <fullName evidence="12">K(+)/H(+) antiporter</fullName>
    </alternativeName>
</protein>
<dbReference type="GO" id="GO:0015503">
    <property type="term" value="F:glutathione-regulated potassium exporter activity"/>
    <property type="evidence" value="ECO:0007669"/>
    <property type="project" value="UniProtKB-UniRule"/>
</dbReference>
<dbReference type="PANTHER" id="PTHR46157:SF4">
    <property type="entry name" value="K(+) EFFLUX ANTIPORTER 3, CHLOROPLASTIC"/>
    <property type="match status" value="1"/>
</dbReference>
<dbReference type="InterPro" id="IPR038770">
    <property type="entry name" value="Na+/solute_symporter_sf"/>
</dbReference>
<dbReference type="FunFam" id="1.20.1530.20:FF:000001">
    <property type="entry name" value="Glutathione-regulated potassium-efflux system protein KefB"/>
    <property type="match status" value="1"/>
</dbReference>
<feature type="transmembrane region" description="Helical" evidence="12">
    <location>
        <begin position="117"/>
        <end position="136"/>
    </location>
</feature>
<dbReference type="Proteomes" id="UP000664658">
    <property type="component" value="Unassembled WGS sequence"/>
</dbReference>
<evidence type="ECO:0000256" key="9">
    <source>
        <dbReference type="ARBA" id="ARBA00022989"/>
    </source>
</evidence>
<feature type="transmembrane region" description="Helical" evidence="12">
    <location>
        <begin position="56"/>
        <end position="75"/>
    </location>
</feature>
<keyword evidence="10 12" id="KW-0406">Ion transport</keyword>
<dbReference type="Pfam" id="PF00999">
    <property type="entry name" value="Na_H_Exchanger"/>
    <property type="match status" value="1"/>
</dbReference>
<keyword evidence="9 12" id="KW-1133">Transmembrane helix</keyword>
<dbReference type="NCBIfam" id="NF002973">
    <property type="entry name" value="PRK03659.1"/>
    <property type="match status" value="1"/>
</dbReference>
<feature type="transmembrane region" description="Helical" evidence="12">
    <location>
        <begin position="148"/>
        <end position="171"/>
    </location>
</feature>
<evidence type="ECO:0000256" key="8">
    <source>
        <dbReference type="ARBA" id="ARBA00022958"/>
    </source>
</evidence>